<dbReference type="EMBL" id="KZ451970">
    <property type="protein sequence ID" value="PKA56735.1"/>
    <property type="molecule type" value="Genomic_DNA"/>
</dbReference>
<feature type="compositionally biased region" description="Basic and acidic residues" evidence="1">
    <location>
        <begin position="125"/>
        <end position="134"/>
    </location>
</feature>
<protein>
    <submittedName>
        <fullName evidence="4">Uncharacterized protein</fullName>
    </submittedName>
</protein>
<name>A0A2I0AMN8_9ASPA</name>
<sequence>MATLAPGVLLKLLECMKAGAGKPVGEHRSALLQVTDIVPVDLDEKDFVPKHGFYIKVSDSSRSIYVTLPHDQVDLVLSNKIQLGQFIYADRLDPGTPVPIIMGMKPLPGRHRLIGTPEPIVRVKSNGEKSDSRGVSRRRGSWAPEQNPSVGASSPLFVKPTTVGFEDDTPVKMSGRLGKEGSFRSSLSGALLSKLAEAKESSSNLMSKRNTAEKEPKIVQSLFSAEKSLHASPKVRGARAVESHELKNGNSHCLLMPGKLVLLQKEASKNRDLAQKVALQALRDASAAETLVRVLKIFSDMITTAKTELPFTCFDQYLSFHEEIMRATTDMEKIQAATSLEIEEEIIITDKLKENEDQCVLQEIHYNSTSLKKRGHEFRLNTVTKGKAFSPISFTEKKAADSVIAEGKNKQRHEFRLNTVTKGRAFSPIAFTEKKAADSVITEGKNKQTPCSLSSSIKLAKEVQVEAGNWFMEFLEAAVESGMKKKGEGKKSVKWPQSLILKLINWVESEQSGATKAPVDPRAAHLARKLRIKAKNP</sequence>
<dbReference type="Proteomes" id="UP000236161">
    <property type="component" value="Unassembled WGS sequence"/>
</dbReference>
<organism evidence="4 5">
    <name type="scientific">Apostasia shenzhenica</name>
    <dbReference type="NCBI Taxonomy" id="1088818"/>
    <lineage>
        <taxon>Eukaryota</taxon>
        <taxon>Viridiplantae</taxon>
        <taxon>Streptophyta</taxon>
        <taxon>Embryophyta</taxon>
        <taxon>Tracheophyta</taxon>
        <taxon>Spermatophyta</taxon>
        <taxon>Magnoliopsida</taxon>
        <taxon>Liliopsida</taxon>
        <taxon>Asparagales</taxon>
        <taxon>Orchidaceae</taxon>
        <taxon>Apostasioideae</taxon>
        <taxon>Apostasia</taxon>
    </lineage>
</organism>
<dbReference type="InterPro" id="IPR048297">
    <property type="entry name" value="DUF936_dom_pln"/>
</dbReference>
<dbReference type="InterPro" id="IPR010341">
    <property type="entry name" value="DUF936_pln"/>
</dbReference>
<dbReference type="PANTHER" id="PTHR31928">
    <property type="entry name" value="EXPRESSED PROTEIN"/>
    <property type="match status" value="1"/>
</dbReference>
<proteinExistence type="predicted"/>
<reference evidence="4 5" key="1">
    <citation type="journal article" date="2017" name="Nature">
        <title>The Apostasia genome and the evolution of orchids.</title>
        <authorList>
            <person name="Zhang G.Q."/>
            <person name="Liu K.W."/>
            <person name="Li Z."/>
            <person name="Lohaus R."/>
            <person name="Hsiao Y.Y."/>
            <person name="Niu S.C."/>
            <person name="Wang J.Y."/>
            <person name="Lin Y.C."/>
            <person name="Xu Q."/>
            <person name="Chen L.J."/>
            <person name="Yoshida K."/>
            <person name="Fujiwara S."/>
            <person name="Wang Z.W."/>
            <person name="Zhang Y.Q."/>
            <person name="Mitsuda N."/>
            <person name="Wang M."/>
            <person name="Liu G.H."/>
            <person name="Pecoraro L."/>
            <person name="Huang H.X."/>
            <person name="Xiao X.J."/>
            <person name="Lin M."/>
            <person name="Wu X.Y."/>
            <person name="Wu W.L."/>
            <person name="Chen Y.Y."/>
            <person name="Chang S.B."/>
            <person name="Sakamoto S."/>
            <person name="Ohme-Takagi M."/>
            <person name="Yagi M."/>
            <person name="Zeng S.J."/>
            <person name="Shen C.Y."/>
            <person name="Yeh C.M."/>
            <person name="Luo Y.B."/>
            <person name="Tsai W.C."/>
            <person name="Van de Peer Y."/>
            <person name="Liu Z.J."/>
        </authorList>
    </citation>
    <scope>NUCLEOTIDE SEQUENCE [LARGE SCALE GENOMIC DNA]</scope>
    <source>
        <strain evidence="5">cv. Shenzhen</strain>
        <tissue evidence="4">Stem</tissue>
    </source>
</reference>
<keyword evidence="5" id="KW-1185">Reference proteome</keyword>
<dbReference type="AlphaFoldDB" id="A0A2I0AMN8"/>
<dbReference type="OrthoDB" id="1602505at2759"/>
<dbReference type="Pfam" id="PF21647">
    <property type="entry name" value="DUF6857"/>
    <property type="match status" value="1"/>
</dbReference>
<evidence type="ECO:0000256" key="1">
    <source>
        <dbReference type="SAM" id="MobiDB-lite"/>
    </source>
</evidence>
<dbReference type="STRING" id="1088818.A0A2I0AMN8"/>
<evidence type="ECO:0000313" key="5">
    <source>
        <dbReference type="Proteomes" id="UP000236161"/>
    </source>
</evidence>
<evidence type="ECO:0000259" key="3">
    <source>
        <dbReference type="Pfam" id="PF21647"/>
    </source>
</evidence>
<dbReference type="PANTHER" id="PTHR31928:SF6">
    <property type="entry name" value="DUF936 DOMAIN-CONTAINING PROTEIN"/>
    <property type="match status" value="1"/>
</dbReference>
<feature type="domain" description="DUF6857" evidence="3">
    <location>
        <begin position="246"/>
        <end position="488"/>
    </location>
</feature>
<gene>
    <name evidence="4" type="ORF">AXF42_Ash012865</name>
</gene>
<evidence type="ECO:0000259" key="2">
    <source>
        <dbReference type="Pfam" id="PF06075"/>
    </source>
</evidence>
<feature type="region of interest" description="Disordered" evidence="1">
    <location>
        <begin position="121"/>
        <end position="158"/>
    </location>
</feature>
<feature type="domain" description="DUF936" evidence="2">
    <location>
        <begin position="4"/>
        <end position="121"/>
    </location>
</feature>
<accession>A0A2I0AMN8</accession>
<evidence type="ECO:0000313" key="4">
    <source>
        <dbReference type="EMBL" id="PKA56735.1"/>
    </source>
</evidence>
<dbReference type="Pfam" id="PF06075">
    <property type="entry name" value="DUF936"/>
    <property type="match status" value="1"/>
</dbReference>
<dbReference type="InterPro" id="IPR049172">
    <property type="entry name" value="DUF6857_pln"/>
</dbReference>